<evidence type="ECO:0000313" key="2">
    <source>
        <dbReference type="EMBL" id="ORC84952.1"/>
    </source>
</evidence>
<dbReference type="EMBL" id="NBCO01000039">
    <property type="protein sequence ID" value="ORC84952.1"/>
    <property type="molecule type" value="Genomic_DNA"/>
</dbReference>
<dbReference type="RefSeq" id="XP_028879018.1">
    <property type="nucleotide sequence ID" value="XM_029029642.1"/>
</dbReference>
<comment type="caution">
    <text evidence="2">The sequence shown here is derived from an EMBL/GenBank/DDBJ whole genome shotgun (WGS) entry which is preliminary data.</text>
</comment>
<feature type="compositionally biased region" description="Basic residues" evidence="1">
    <location>
        <begin position="81"/>
        <end position="95"/>
    </location>
</feature>
<accession>A0A1X0NJM1</accession>
<gene>
    <name evidence="2" type="ORF">TM35_000391260</name>
</gene>
<evidence type="ECO:0000313" key="3">
    <source>
        <dbReference type="Proteomes" id="UP000192257"/>
    </source>
</evidence>
<dbReference type="AlphaFoldDB" id="A0A1X0NJM1"/>
<feature type="region of interest" description="Disordered" evidence="1">
    <location>
        <begin position="73"/>
        <end position="103"/>
    </location>
</feature>
<dbReference type="VEuPathDB" id="TriTrypDB:TM35_000391260"/>
<organism evidence="2 3">
    <name type="scientific">Trypanosoma theileri</name>
    <dbReference type="NCBI Taxonomy" id="67003"/>
    <lineage>
        <taxon>Eukaryota</taxon>
        <taxon>Discoba</taxon>
        <taxon>Euglenozoa</taxon>
        <taxon>Kinetoplastea</taxon>
        <taxon>Metakinetoplastina</taxon>
        <taxon>Trypanosomatida</taxon>
        <taxon>Trypanosomatidae</taxon>
        <taxon>Trypanosoma</taxon>
    </lineage>
</organism>
<name>A0A1X0NJM1_9TRYP</name>
<dbReference type="Proteomes" id="UP000192257">
    <property type="component" value="Unassembled WGS sequence"/>
</dbReference>
<keyword evidence="3" id="KW-1185">Reference proteome</keyword>
<evidence type="ECO:0000256" key="1">
    <source>
        <dbReference type="SAM" id="MobiDB-lite"/>
    </source>
</evidence>
<proteinExistence type="predicted"/>
<reference evidence="2 3" key="1">
    <citation type="submission" date="2017-03" db="EMBL/GenBank/DDBJ databases">
        <title>An alternative strategy for trypanosome survival in the mammalian bloodstream revealed through genome and transcriptome analysis of the ubiquitous bovine parasite Trypanosoma (Megatrypanum) theileri.</title>
        <authorList>
            <person name="Kelly S."/>
            <person name="Ivens A."/>
            <person name="Mott A."/>
            <person name="O'Neill E."/>
            <person name="Emms D."/>
            <person name="Macleod O."/>
            <person name="Voorheis P."/>
            <person name="Matthews J."/>
            <person name="Matthews K."/>
            <person name="Carrington M."/>
        </authorList>
    </citation>
    <scope>NUCLEOTIDE SEQUENCE [LARGE SCALE GENOMIC DNA]</scope>
    <source>
        <strain evidence="2">Edinburgh</strain>
    </source>
</reference>
<protein>
    <submittedName>
        <fullName evidence="2">Uncharacterized protein</fullName>
    </submittedName>
</protein>
<dbReference type="GeneID" id="39989422"/>
<sequence>MAARRRAWGGGVSAKIGAILGVVGSTPPVAVANPFQHRRMPPAPKTVAQTFPPPLAKNKGWMPQMAWHLQGPRVIGWAGRRPPRGYRSQKKKKKTSPMQTEFQ</sequence>